<dbReference type="GO" id="GO:0003676">
    <property type="term" value="F:nucleic acid binding"/>
    <property type="evidence" value="ECO:0007669"/>
    <property type="project" value="InterPro"/>
</dbReference>
<feature type="compositionally biased region" description="Polar residues" evidence="1">
    <location>
        <begin position="1"/>
        <end position="13"/>
    </location>
</feature>
<feature type="region of interest" description="Disordered" evidence="1">
    <location>
        <begin position="646"/>
        <end position="678"/>
    </location>
</feature>
<accession>A0A6L2NDE3</accession>
<gene>
    <name evidence="3" type="ORF">Tci_054562</name>
</gene>
<dbReference type="InterPro" id="IPR012337">
    <property type="entry name" value="RNaseH-like_sf"/>
</dbReference>
<evidence type="ECO:0000256" key="1">
    <source>
        <dbReference type="SAM" id="MobiDB-lite"/>
    </source>
</evidence>
<protein>
    <submittedName>
        <fullName evidence="3">Retrovirus-related Pol polyprotein from transposon TNT 1-94</fullName>
    </submittedName>
</protein>
<dbReference type="GO" id="GO:0015074">
    <property type="term" value="P:DNA integration"/>
    <property type="evidence" value="ECO:0007669"/>
    <property type="project" value="InterPro"/>
</dbReference>
<reference evidence="3" key="1">
    <citation type="journal article" date="2019" name="Sci. Rep.">
        <title>Draft genome of Tanacetum cinerariifolium, the natural source of mosquito coil.</title>
        <authorList>
            <person name="Yamashiro T."/>
            <person name="Shiraishi A."/>
            <person name="Satake H."/>
            <person name="Nakayama K."/>
        </authorList>
    </citation>
    <scope>NUCLEOTIDE SEQUENCE</scope>
</reference>
<dbReference type="AlphaFoldDB" id="A0A6L2NDE3"/>
<dbReference type="PANTHER" id="PTHR42648:SF21">
    <property type="entry name" value="CYSTEINE-RICH RLK (RECEPTOR-LIKE PROTEIN KINASE) 8"/>
    <property type="match status" value="1"/>
</dbReference>
<dbReference type="Pfam" id="PF00665">
    <property type="entry name" value="rve"/>
    <property type="match status" value="1"/>
</dbReference>
<dbReference type="Pfam" id="PF13976">
    <property type="entry name" value="gag_pre-integrs"/>
    <property type="match status" value="1"/>
</dbReference>
<dbReference type="InterPro" id="IPR025724">
    <property type="entry name" value="GAG-pre-integrase_dom"/>
</dbReference>
<feature type="compositionally biased region" description="Basic and acidic residues" evidence="1">
    <location>
        <begin position="652"/>
        <end position="678"/>
    </location>
</feature>
<organism evidence="3">
    <name type="scientific">Tanacetum cinerariifolium</name>
    <name type="common">Dalmatian daisy</name>
    <name type="synonym">Chrysanthemum cinerariifolium</name>
    <dbReference type="NCBI Taxonomy" id="118510"/>
    <lineage>
        <taxon>Eukaryota</taxon>
        <taxon>Viridiplantae</taxon>
        <taxon>Streptophyta</taxon>
        <taxon>Embryophyta</taxon>
        <taxon>Tracheophyta</taxon>
        <taxon>Spermatophyta</taxon>
        <taxon>Magnoliopsida</taxon>
        <taxon>eudicotyledons</taxon>
        <taxon>Gunneridae</taxon>
        <taxon>Pentapetalae</taxon>
        <taxon>asterids</taxon>
        <taxon>campanulids</taxon>
        <taxon>Asterales</taxon>
        <taxon>Asteraceae</taxon>
        <taxon>Asteroideae</taxon>
        <taxon>Anthemideae</taxon>
        <taxon>Anthemidinae</taxon>
        <taxon>Tanacetum</taxon>
    </lineage>
</organism>
<dbReference type="InterPro" id="IPR001584">
    <property type="entry name" value="Integrase_cat-core"/>
</dbReference>
<dbReference type="SUPFAM" id="SSF53098">
    <property type="entry name" value="Ribonuclease H-like"/>
    <property type="match status" value="1"/>
</dbReference>
<feature type="domain" description="Integrase catalytic" evidence="2">
    <location>
        <begin position="295"/>
        <end position="468"/>
    </location>
</feature>
<sequence>MKSSTTNVETSINEEVFHEFSESFQRESSSSSLNDDVQQSPKEVILPSSNTQSIPINMIHNGYEASTSHNVFNERLEDAYFDASTSFHDPSVGKPVDHTDYRSMIGSLMYVTSSRPDIMFATCLWYPKDSSFDITTYSKADHAGCHLDRKSTSGSVQFLGDKLAKKESSDEECLTSESKEEEYVVAVKDFKKFFKRRGSEIVKDGKVIGRGIKKKDLYVMKLGTKPEDKICLATIDVNFTLWHRRLGHANMRLIQSLASKELVRNLPKLKFDQHFCDACKIGKQAYASHKAKNIVSTIRCLELLHMYLFSPSGAQSYGGNLYTLVIVDDYSRYTWARFLKNKTETFEQIEIFSKKIQNQLGCSIVSIRTDHGRELDNEVQFEKFCNANGITHNFSAPRTLQSSGVVERKNKTLQEMSRTMLNEKSLPQKFWCNTVDTSTYILNQILIRAILGEDTSQPPPPPIASTEAPQMVSSVKLHILKKGEYIFWTMKMEQYLAHLDYALWEQILARTREEKAKSTLLMAISDEHLARFHEIKDAKTLWAAIKTRFGEGLDKGYDRFQRLLSLLEIHEAESTSSTNEVNVAYSVSTAIGHSSQAQGSSSYADELMFLFFANQSSSPQLDNEDLEQIDQDDLKEMDLKWDCRTAKNSGNRSRDARNAWYKGRDNGKKPAREEDEKALVVQDGLEEEVTETVFDNRSSDEENSLANDRFKKGKGYHAVPPHLTGNYMPPKSDLSFAGLDDSVYKFKISETLTSLTKDEKDALETSTVIRSFATDNIELVWRDKDGWEVVLSIRRENRGHPQQALKNKGIVNSGCSRHMTGNKAYLADYQKIYDGGFVAFGSSIEVREGVAEFWREQGQRDV</sequence>
<dbReference type="InterPro" id="IPR036397">
    <property type="entry name" value="RNaseH_sf"/>
</dbReference>
<feature type="compositionally biased region" description="Basic and acidic residues" evidence="1">
    <location>
        <begin position="15"/>
        <end position="25"/>
    </location>
</feature>
<dbReference type="PANTHER" id="PTHR42648">
    <property type="entry name" value="TRANSPOSASE, PUTATIVE-RELATED"/>
    <property type="match status" value="1"/>
</dbReference>
<dbReference type="PROSITE" id="PS50994">
    <property type="entry name" value="INTEGRASE"/>
    <property type="match status" value="1"/>
</dbReference>
<name>A0A6L2NDE3_TANCI</name>
<feature type="region of interest" description="Disordered" evidence="1">
    <location>
        <begin position="1"/>
        <end position="39"/>
    </location>
</feature>
<evidence type="ECO:0000259" key="2">
    <source>
        <dbReference type="PROSITE" id="PS50994"/>
    </source>
</evidence>
<comment type="caution">
    <text evidence="3">The sequence shown here is derived from an EMBL/GenBank/DDBJ whole genome shotgun (WGS) entry which is preliminary data.</text>
</comment>
<proteinExistence type="predicted"/>
<evidence type="ECO:0000313" key="3">
    <source>
        <dbReference type="EMBL" id="GEU82584.1"/>
    </source>
</evidence>
<dbReference type="Gene3D" id="3.30.420.10">
    <property type="entry name" value="Ribonuclease H-like superfamily/Ribonuclease H"/>
    <property type="match status" value="1"/>
</dbReference>
<dbReference type="EMBL" id="BKCJ010008508">
    <property type="protein sequence ID" value="GEU82584.1"/>
    <property type="molecule type" value="Genomic_DNA"/>
</dbReference>
<dbReference type="InterPro" id="IPR039537">
    <property type="entry name" value="Retrotran_Ty1/copia-like"/>
</dbReference>